<dbReference type="AlphaFoldDB" id="A0A843UIT9"/>
<dbReference type="Proteomes" id="UP000652761">
    <property type="component" value="Unassembled WGS sequence"/>
</dbReference>
<comment type="caution">
    <text evidence="4">The sequence shown here is derived from an EMBL/GenBank/DDBJ whole genome shotgun (WGS) entry which is preliminary data.</text>
</comment>
<keyword evidence="2" id="KW-0175">Coiled coil</keyword>
<accession>A0A843UIT9</accession>
<dbReference type="PANTHER" id="PTHR12832">
    <property type="entry name" value="TESTIS-SPECIFIC PROTEIN PBS13 T-COMPLEX 11"/>
    <property type="match status" value="1"/>
</dbReference>
<dbReference type="OrthoDB" id="276323at2759"/>
<feature type="compositionally biased region" description="Low complexity" evidence="3">
    <location>
        <begin position="660"/>
        <end position="671"/>
    </location>
</feature>
<evidence type="ECO:0000313" key="5">
    <source>
        <dbReference type="Proteomes" id="UP000652761"/>
    </source>
</evidence>
<protein>
    <recommendedName>
        <fullName evidence="6">T-complex protein 11</fullName>
    </recommendedName>
</protein>
<dbReference type="PANTHER" id="PTHR12832:SF11">
    <property type="entry name" value="LD23868P"/>
    <property type="match status" value="1"/>
</dbReference>
<reference evidence="4" key="1">
    <citation type="submission" date="2017-07" db="EMBL/GenBank/DDBJ databases">
        <title>Taro Niue Genome Assembly and Annotation.</title>
        <authorList>
            <person name="Atibalentja N."/>
            <person name="Keating K."/>
            <person name="Fields C.J."/>
        </authorList>
    </citation>
    <scope>NUCLEOTIDE SEQUENCE</scope>
    <source>
        <strain evidence="4">Niue_2</strain>
        <tissue evidence="4">Leaf</tissue>
    </source>
</reference>
<comment type="similarity">
    <text evidence="1">Belongs to the TCP11 family.</text>
</comment>
<evidence type="ECO:0000256" key="2">
    <source>
        <dbReference type="SAM" id="Coils"/>
    </source>
</evidence>
<evidence type="ECO:0000313" key="4">
    <source>
        <dbReference type="EMBL" id="MQL83415.1"/>
    </source>
</evidence>
<feature type="region of interest" description="Disordered" evidence="3">
    <location>
        <begin position="1"/>
        <end position="63"/>
    </location>
</feature>
<feature type="region of interest" description="Disordered" evidence="3">
    <location>
        <begin position="655"/>
        <end position="674"/>
    </location>
</feature>
<evidence type="ECO:0008006" key="6">
    <source>
        <dbReference type="Google" id="ProtNLM"/>
    </source>
</evidence>
<feature type="region of interest" description="Disordered" evidence="3">
    <location>
        <begin position="391"/>
        <end position="411"/>
    </location>
</feature>
<dbReference type="GO" id="GO:0007165">
    <property type="term" value="P:signal transduction"/>
    <property type="evidence" value="ECO:0007669"/>
    <property type="project" value="TreeGrafter"/>
</dbReference>
<name>A0A843UIT9_COLES</name>
<organism evidence="4 5">
    <name type="scientific">Colocasia esculenta</name>
    <name type="common">Wild taro</name>
    <name type="synonym">Arum esculentum</name>
    <dbReference type="NCBI Taxonomy" id="4460"/>
    <lineage>
        <taxon>Eukaryota</taxon>
        <taxon>Viridiplantae</taxon>
        <taxon>Streptophyta</taxon>
        <taxon>Embryophyta</taxon>
        <taxon>Tracheophyta</taxon>
        <taxon>Spermatophyta</taxon>
        <taxon>Magnoliopsida</taxon>
        <taxon>Liliopsida</taxon>
        <taxon>Araceae</taxon>
        <taxon>Aroideae</taxon>
        <taxon>Colocasieae</taxon>
        <taxon>Colocasia</taxon>
    </lineage>
</organism>
<dbReference type="InterPro" id="IPR008862">
    <property type="entry name" value="Tcp11"/>
</dbReference>
<dbReference type="EMBL" id="NMUH01000693">
    <property type="protein sequence ID" value="MQL83415.1"/>
    <property type="molecule type" value="Genomic_DNA"/>
</dbReference>
<evidence type="ECO:0000256" key="1">
    <source>
        <dbReference type="ARBA" id="ARBA00010954"/>
    </source>
</evidence>
<feature type="region of interest" description="Disordered" evidence="3">
    <location>
        <begin position="78"/>
        <end position="100"/>
    </location>
</feature>
<feature type="coiled-coil region" evidence="2">
    <location>
        <begin position="247"/>
        <end position="274"/>
    </location>
</feature>
<evidence type="ECO:0000256" key="3">
    <source>
        <dbReference type="SAM" id="MobiDB-lite"/>
    </source>
</evidence>
<proteinExistence type="inferred from homology"/>
<gene>
    <name evidence="4" type="ORF">Taro_015884</name>
</gene>
<sequence length="1182" mass="132194">MDAAAAPGMEEWPGKERPAAIAMEFPAGDPSTPSGSPPCKVPRRLRRRLADSRSAPASLEGIEARLREADHRRQQFHEWLSSKARPKPRSPSWSSQEEDLGQRLEAKLNAAEQKRLSLLQRAQMRLARLDELRQAAKTGVVLRVEKEREELGTKVTSRIQQAEANRMLLLQAHMQRRAAVQERTAQSLLKRINRENKYKECVRTAIYQKRAAAEKKRLGLLEAEKTRAHAKVMRARRVANSVCHQREIERRRMKERLEDRLQRAKRQRAEYLRQRGSPHCSGHVTLNKMRKHGDFLSRKLACCWRQFVRSKKTTFALAKAYEPLGLNADNIKDMPFEQLARRIESATTLETVKALLDRLESRFIFALSSTQSGPENIDHLLKRVATPNRRMTPNKTTRARGQMKKGYSNEPHKRSRYPVRIVLCAYMILGHPDAVFSMRGEREIALADSAVSFIREFELLISIILNGGANNVTLSRPSSVHVTSQSWGHHQDSPTRLLGRQTFRSQLAAFDAAWRSYLYCFVVWKVKDARLLEEDLVRAACQLELSMLQKCKLSPEGKSPHLSHDMRAIQKQVTEDQQLLRQKIQHLSGNAGIERMESALANMRSKYFEAKESGSPSVTPIALISSSSQMSTQTSKEQCHIERNGMSRSVVRSLFKDENSSPSSNSLSTPSQDPQILMPMGKQSMENEVIVNEILHQNGRSIIDDFNINSKEEMDIKAKIKETMEKAFWDEVLESSSKEQPDYGRVIGLVKEVRDELCGLAPKSWKAEILDNIDLDILSQVLESRAKDLSYLGRVLEYALGRLIKLSAPANEEQMKKAHEKFLTELADLGARSDDELNSSFVITVVSGLRFVLEQIQALKQEISRARIQMMEPIIRSPAGVEYLQKAFTNRYGPSSDAANALPLTKQWISSTQESLHEWEEHTDSLSILPTSQGLPPVTLLRSGGRSIPTASSSSKSRSELASFTSSGGALSECKGDKVDILVRLGLLKLVSRIEGLTQEALPETLKLNFLRLRNVQGQLQKIIVICTSMLVLRQTLVSQNSASPAAVVENMISLAVRRLTELIEGQPDVGIDEIVEALAGSSPENNGLRVGKEVMARVLSKSLQAGDAVFVRVSRAVYLAVRGLVLGGNGTAGRQMAGMALQRVGGTALLDQVVEAAEPLLMTAVVSGQVHGAWYGCLVRP</sequence>
<dbReference type="Pfam" id="PF05794">
    <property type="entry name" value="Tcp11"/>
    <property type="match status" value="1"/>
</dbReference>
<keyword evidence="5" id="KW-1185">Reference proteome</keyword>